<keyword evidence="3" id="KW-1185">Reference proteome</keyword>
<reference evidence="2 3" key="1">
    <citation type="journal article" date="2018" name="Sci. Rep.">
        <title>Comparative genomics provides insights into the lifestyle and reveals functional heterogeneity of dark septate endophytic fungi.</title>
        <authorList>
            <person name="Knapp D.G."/>
            <person name="Nemeth J.B."/>
            <person name="Barry K."/>
            <person name="Hainaut M."/>
            <person name="Henrissat B."/>
            <person name="Johnson J."/>
            <person name="Kuo A."/>
            <person name="Lim J.H.P."/>
            <person name="Lipzen A."/>
            <person name="Nolan M."/>
            <person name="Ohm R.A."/>
            <person name="Tamas L."/>
            <person name="Grigoriev I.V."/>
            <person name="Spatafora J.W."/>
            <person name="Nagy L.G."/>
            <person name="Kovacs G.M."/>
        </authorList>
    </citation>
    <scope>NUCLEOTIDE SEQUENCE [LARGE SCALE GENOMIC DNA]</scope>
    <source>
        <strain evidence="2 3">DSE2036</strain>
    </source>
</reference>
<protein>
    <submittedName>
        <fullName evidence="2">Uncharacterized protein</fullName>
    </submittedName>
</protein>
<dbReference type="AlphaFoldDB" id="A0A2V1D446"/>
<evidence type="ECO:0000313" key="2">
    <source>
        <dbReference type="EMBL" id="PVH91994.1"/>
    </source>
</evidence>
<dbReference type="Proteomes" id="UP000244855">
    <property type="component" value="Unassembled WGS sequence"/>
</dbReference>
<keyword evidence="1" id="KW-0732">Signal</keyword>
<feature type="signal peptide" evidence="1">
    <location>
        <begin position="1"/>
        <end position="20"/>
    </location>
</feature>
<feature type="chain" id="PRO_5016014398" evidence="1">
    <location>
        <begin position="21"/>
        <end position="119"/>
    </location>
</feature>
<proteinExistence type="predicted"/>
<gene>
    <name evidence="2" type="ORF">DM02DRAFT_635722</name>
</gene>
<evidence type="ECO:0000256" key="1">
    <source>
        <dbReference type="SAM" id="SignalP"/>
    </source>
</evidence>
<name>A0A2V1D446_9PLEO</name>
<accession>A0A2V1D446</accession>
<dbReference type="EMBL" id="KZ805741">
    <property type="protein sequence ID" value="PVH91994.1"/>
    <property type="molecule type" value="Genomic_DNA"/>
</dbReference>
<evidence type="ECO:0000313" key="3">
    <source>
        <dbReference type="Proteomes" id="UP000244855"/>
    </source>
</evidence>
<sequence>MFFLLHSLAAIVTFSTITNAYTVSNKNGLSCRGANLNSDELKPDSGCRQPYGSQGASALVKPAGEDKDFGNVVVFFSSDDCNPANIVKDGEGFMEEGCFTVNFRSYEVWNLWKVEVFST</sequence>
<dbReference type="OrthoDB" id="2129288at2759"/>
<organism evidence="2 3">
    <name type="scientific">Periconia macrospinosa</name>
    <dbReference type="NCBI Taxonomy" id="97972"/>
    <lineage>
        <taxon>Eukaryota</taxon>
        <taxon>Fungi</taxon>
        <taxon>Dikarya</taxon>
        <taxon>Ascomycota</taxon>
        <taxon>Pezizomycotina</taxon>
        <taxon>Dothideomycetes</taxon>
        <taxon>Pleosporomycetidae</taxon>
        <taxon>Pleosporales</taxon>
        <taxon>Massarineae</taxon>
        <taxon>Periconiaceae</taxon>
        <taxon>Periconia</taxon>
    </lineage>
</organism>